<evidence type="ECO:0000313" key="2">
    <source>
        <dbReference type="Proteomes" id="UP000322139"/>
    </source>
</evidence>
<accession>A0A5D4RQU0</accession>
<dbReference type="InterPro" id="IPR021247">
    <property type="entry name" value="DUF2785"/>
</dbReference>
<dbReference type="Pfam" id="PF10978">
    <property type="entry name" value="DUF2785"/>
    <property type="match status" value="1"/>
</dbReference>
<organism evidence="1 2">
    <name type="scientific">Bacillus infantis</name>
    <dbReference type="NCBI Taxonomy" id="324767"/>
    <lineage>
        <taxon>Bacteria</taxon>
        <taxon>Bacillati</taxon>
        <taxon>Bacillota</taxon>
        <taxon>Bacilli</taxon>
        <taxon>Bacillales</taxon>
        <taxon>Bacillaceae</taxon>
        <taxon>Bacillus</taxon>
    </lineage>
</organism>
<gene>
    <name evidence="1" type="ORF">FZD51_01705</name>
</gene>
<comment type="caution">
    <text evidence="1">The sequence shown here is derived from an EMBL/GenBank/DDBJ whole genome shotgun (WGS) entry which is preliminary data.</text>
</comment>
<reference evidence="1 2" key="1">
    <citation type="submission" date="2019-08" db="EMBL/GenBank/DDBJ databases">
        <title>Bacillus genomes from the desert of Cuatro Cienegas, Coahuila.</title>
        <authorList>
            <person name="Olmedo-Alvarez G."/>
        </authorList>
    </citation>
    <scope>NUCLEOTIDE SEQUENCE [LARGE SCALE GENOMIC DNA]</scope>
    <source>
        <strain evidence="1 2">CH446_14T</strain>
    </source>
</reference>
<evidence type="ECO:0000313" key="1">
    <source>
        <dbReference type="EMBL" id="TYS52178.1"/>
    </source>
</evidence>
<dbReference type="AlphaFoldDB" id="A0A5D4RQU0"/>
<dbReference type="Proteomes" id="UP000322139">
    <property type="component" value="Unassembled WGS sequence"/>
</dbReference>
<dbReference type="EMBL" id="VTER01000001">
    <property type="protein sequence ID" value="TYS52178.1"/>
    <property type="molecule type" value="Genomic_DNA"/>
</dbReference>
<dbReference type="RefSeq" id="WP_148973155.1">
    <property type="nucleotide sequence ID" value="NZ_JBNIKU010000005.1"/>
</dbReference>
<name>A0A5D4RQU0_9BACI</name>
<sequence>MAFRENAPPGPYKLKDSLEKLNDAALTETELILLAEAMLEEIGTSDPYLRDHLIYANFARLIVEGRFSHAMLEEILAVCLDDSHLFFHLGAEGDDSVFTRSFSSLVLALVIQKDAEKRFLSAQTVQYTYGKTLEYMKEEKDLRGCVEEKGWAHSMAHAADLLNELVRHPVIFSSEQLLLQGMDVIFHCVSRNDGVYTDDEPERLIFPLTAIMEKSSENSFANKLKELSQYEEDARRSKSDGNAYYHLRTNMMMFYKTLYFRLKWNDLFPAGRDRLEACIKRLHIEVYGEKF</sequence>
<protein>
    <submittedName>
        <fullName evidence="1">DUF2785 domain-containing protein</fullName>
    </submittedName>
</protein>
<proteinExistence type="predicted"/>